<name>A0A1J5TDL6_9ARCH</name>
<gene>
    <name evidence="1" type="ORF">BD935_01275</name>
</gene>
<evidence type="ECO:0000313" key="1">
    <source>
        <dbReference type="EMBL" id="OIR19017.1"/>
    </source>
</evidence>
<accession>A0A1J5TDL6</accession>
<reference evidence="1 2" key="1">
    <citation type="submission" date="2016-08" db="EMBL/GenBank/DDBJ databases">
        <title>New Insights into Marine Group III Euryarchaeota, from dark to light.</title>
        <authorList>
            <person name="Haro-Moreno J.M."/>
            <person name="Rodriguez-Valera F."/>
            <person name="Lopez-Garcia P."/>
            <person name="Moreira D."/>
            <person name="Martin-Cuadrado A.B."/>
        </authorList>
    </citation>
    <scope>NUCLEOTIDE SEQUENCE [LARGE SCALE GENOMIC DNA]</scope>
    <source>
        <strain evidence="1">CG-Epi1</strain>
    </source>
</reference>
<dbReference type="GO" id="GO:0008237">
    <property type="term" value="F:metallopeptidase activity"/>
    <property type="evidence" value="ECO:0007669"/>
    <property type="project" value="InterPro"/>
</dbReference>
<dbReference type="EMBL" id="MIZA01000019">
    <property type="protein sequence ID" value="OIR19017.1"/>
    <property type="molecule type" value="Genomic_DNA"/>
</dbReference>
<proteinExistence type="predicted"/>
<dbReference type="STRING" id="1888995.BD935_01275"/>
<evidence type="ECO:0008006" key="3">
    <source>
        <dbReference type="Google" id="ProtNLM"/>
    </source>
</evidence>
<dbReference type="Gene3D" id="3.40.390.10">
    <property type="entry name" value="Collagenase (Catalytic Domain)"/>
    <property type="match status" value="1"/>
</dbReference>
<protein>
    <recommendedName>
        <fullName evidence="3">Peptidase M10 metallopeptidase domain-containing protein</fullName>
    </recommendedName>
</protein>
<sequence length="244" mass="27824">MRSTIFLMLSMILVSSGCLDSLKDELISCENSVGECRYEILQDGKYSKLHIEIDYVSGYEPSSEAIDLLRQRINEVTDKNSVTISQDSFGSTDNSYSLQEILDIESSQRTKFKDGDEFVIHILYLNGEFEDNENTLGLAYKGSSFAMFQEKIEDAAFLFISAQDIEKAVLVHEYGHLLGLVNMGYTSPHDHEDPEHPHHSNNEESVMYWAVESQDFYNQLDGEPPNNFDSYDLDDLNLMRQGKL</sequence>
<evidence type="ECO:0000313" key="2">
    <source>
        <dbReference type="Proteomes" id="UP000183080"/>
    </source>
</evidence>
<comment type="caution">
    <text evidence="1">The sequence shown here is derived from an EMBL/GenBank/DDBJ whole genome shotgun (WGS) entry which is preliminary data.</text>
</comment>
<organism evidence="1 2">
    <name type="scientific">Marine Group III euryarchaeote CG-Epi1</name>
    <dbReference type="NCBI Taxonomy" id="1888995"/>
    <lineage>
        <taxon>Archaea</taxon>
        <taxon>Methanobacteriati</taxon>
        <taxon>Thermoplasmatota</taxon>
        <taxon>Thermoplasmata</taxon>
        <taxon>Candidatus Thermoprofundales</taxon>
    </lineage>
</organism>
<dbReference type="AlphaFoldDB" id="A0A1J5TDL6"/>
<dbReference type="SUPFAM" id="SSF55486">
    <property type="entry name" value="Metalloproteases ('zincins'), catalytic domain"/>
    <property type="match status" value="1"/>
</dbReference>
<dbReference type="Proteomes" id="UP000183080">
    <property type="component" value="Unassembled WGS sequence"/>
</dbReference>
<dbReference type="InterPro" id="IPR024079">
    <property type="entry name" value="MetalloPept_cat_dom_sf"/>
</dbReference>
<dbReference type="PROSITE" id="PS51257">
    <property type="entry name" value="PROKAR_LIPOPROTEIN"/>
    <property type="match status" value="1"/>
</dbReference>